<evidence type="ECO:0000256" key="1">
    <source>
        <dbReference type="SAM" id="MobiDB-lite"/>
    </source>
</evidence>
<evidence type="ECO:0000256" key="2">
    <source>
        <dbReference type="SAM" id="Phobius"/>
    </source>
</evidence>
<feature type="transmembrane region" description="Helical" evidence="2">
    <location>
        <begin position="303"/>
        <end position="322"/>
    </location>
</feature>
<dbReference type="STRING" id="35722.A0A0B7N1N6"/>
<keyword evidence="4" id="KW-1185">Reference proteome</keyword>
<feature type="compositionally biased region" description="Low complexity" evidence="1">
    <location>
        <begin position="1"/>
        <end position="13"/>
    </location>
</feature>
<dbReference type="EMBL" id="LN727569">
    <property type="protein sequence ID" value="CEP12206.1"/>
    <property type="molecule type" value="Genomic_DNA"/>
</dbReference>
<evidence type="ECO:0000313" key="4">
    <source>
        <dbReference type="Proteomes" id="UP000054107"/>
    </source>
</evidence>
<evidence type="ECO:0000313" key="3">
    <source>
        <dbReference type="EMBL" id="CEP12206.1"/>
    </source>
</evidence>
<dbReference type="Proteomes" id="UP000054107">
    <property type="component" value="Unassembled WGS sequence"/>
</dbReference>
<feature type="region of interest" description="Disordered" evidence="1">
    <location>
        <begin position="97"/>
        <end position="125"/>
    </location>
</feature>
<gene>
    <name evidence="3" type="primary">PARPA_06139.1 scaffold 21287</name>
</gene>
<sequence>MEPTTSSTTPSHSRANSHNSYSIHLHESSSSRNSMHLIEETSQNYGSVANAHVQRQRWDAFFEPQYSFGSFVHGSNQPLDNAQEHKKKLDRMIDDSNHLLDTSKSPRSSTRPSHDLSRASTPTAGIMTPSLPCLDGSNTSSVDNQKWQPRDEKTLIERLELLKKIRAQADAGPVQKPNEHDLGDHNPTDTTTARWKRQFAQKAKKFCKEAQVDSKSMVSSCSSSDLSCEKKYAAPDEEAVTRADATGSGNKKICCRRSFICFVLGFLFPPLWLWGAFYISSYAQRQTSASNRIDHIWRRRSRIAFGIFTITLMIILVIVFVLKPETVGWRQAKQQPLP</sequence>
<accession>A0A0B7N1N6</accession>
<feature type="region of interest" description="Disordered" evidence="1">
    <location>
        <begin position="1"/>
        <end position="32"/>
    </location>
</feature>
<keyword evidence="2" id="KW-0812">Transmembrane</keyword>
<dbReference type="AlphaFoldDB" id="A0A0B7N1N6"/>
<keyword evidence="2" id="KW-0472">Membrane</keyword>
<feature type="compositionally biased region" description="Low complexity" evidence="1">
    <location>
        <begin position="102"/>
        <end position="111"/>
    </location>
</feature>
<dbReference type="OrthoDB" id="2230296at2759"/>
<reference evidence="3 4" key="1">
    <citation type="submission" date="2014-09" db="EMBL/GenBank/DDBJ databases">
        <authorList>
            <person name="Ellenberger Sabrina"/>
        </authorList>
    </citation>
    <scope>NUCLEOTIDE SEQUENCE [LARGE SCALE GENOMIC DNA]</scope>
    <source>
        <strain evidence="3 4">CBS 412.66</strain>
    </source>
</reference>
<feature type="transmembrane region" description="Helical" evidence="2">
    <location>
        <begin position="262"/>
        <end position="283"/>
    </location>
</feature>
<name>A0A0B7N1N6_9FUNG</name>
<keyword evidence="2" id="KW-1133">Transmembrane helix</keyword>
<proteinExistence type="predicted"/>
<protein>
    <submittedName>
        <fullName evidence="3">Uncharacterized protein</fullName>
    </submittedName>
</protein>
<organism evidence="3 4">
    <name type="scientific">Parasitella parasitica</name>
    <dbReference type="NCBI Taxonomy" id="35722"/>
    <lineage>
        <taxon>Eukaryota</taxon>
        <taxon>Fungi</taxon>
        <taxon>Fungi incertae sedis</taxon>
        <taxon>Mucoromycota</taxon>
        <taxon>Mucoromycotina</taxon>
        <taxon>Mucoromycetes</taxon>
        <taxon>Mucorales</taxon>
        <taxon>Mucorineae</taxon>
        <taxon>Mucoraceae</taxon>
        <taxon>Parasitella</taxon>
    </lineage>
</organism>